<dbReference type="InterPro" id="IPR008927">
    <property type="entry name" value="6-PGluconate_DH-like_C_sf"/>
</dbReference>
<evidence type="ECO:0000256" key="11">
    <source>
        <dbReference type="ARBA" id="ARBA00023268"/>
    </source>
</evidence>
<dbReference type="Pfam" id="PF00378">
    <property type="entry name" value="ECH_1"/>
    <property type="match status" value="1"/>
</dbReference>
<dbReference type="GO" id="GO:0006635">
    <property type="term" value="P:fatty acid beta-oxidation"/>
    <property type="evidence" value="ECO:0007669"/>
    <property type="project" value="UniProtKB-UniPathway"/>
</dbReference>
<keyword evidence="11" id="KW-0511">Multifunctional enzyme</keyword>
<evidence type="ECO:0000256" key="12">
    <source>
        <dbReference type="ARBA" id="ARBA00049556"/>
    </source>
</evidence>
<dbReference type="PANTHER" id="PTHR43612">
    <property type="entry name" value="TRIFUNCTIONAL ENZYME SUBUNIT ALPHA"/>
    <property type="match status" value="1"/>
</dbReference>
<evidence type="ECO:0000256" key="8">
    <source>
        <dbReference type="ARBA" id="ARBA00023027"/>
    </source>
</evidence>
<evidence type="ECO:0000256" key="5">
    <source>
        <dbReference type="ARBA" id="ARBA00022832"/>
    </source>
</evidence>
<dbReference type="RefSeq" id="WP_090629808.1">
    <property type="nucleotide sequence ID" value="NZ_FOCP01000007.1"/>
</dbReference>
<dbReference type="Pfam" id="PF00725">
    <property type="entry name" value="3HCDH"/>
    <property type="match status" value="1"/>
</dbReference>
<evidence type="ECO:0000259" key="13">
    <source>
        <dbReference type="Pfam" id="PF00725"/>
    </source>
</evidence>
<accession>A0A1H8DH46</accession>
<evidence type="ECO:0000256" key="6">
    <source>
        <dbReference type="ARBA" id="ARBA00022963"/>
    </source>
</evidence>
<dbReference type="OrthoDB" id="5287258at2"/>
<dbReference type="EC" id="4.2.1.17" evidence="4"/>
<dbReference type="STRING" id="917.SAMN05216326_10138"/>
<dbReference type="SUPFAM" id="SSF48179">
    <property type="entry name" value="6-phosphogluconate dehydrogenase C-terminal domain-like"/>
    <property type="match status" value="2"/>
</dbReference>
<keyword evidence="9" id="KW-0443">Lipid metabolism</keyword>
<dbReference type="InterPro" id="IPR001753">
    <property type="entry name" value="Enoyl-CoA_hydra/iso"/>
</dbReference>
<dbReference type="InterPro" id="IPR006108">
    <property type="entry name" value="3HC_DH_C"/>
</dbReference>
<dbReference type="CDD" id="cd06558">
    <property type="entry name" value="crotonase-like"/>
    <property type="match status" value="1"/>
</dbReference>
<dbReference type="AlphaFoldDB" id="A0A1H8DH46"/>
<dbReference type="UniPathway" id="UPA00659"/>
<evidence type="ECO:0000256" key="3">
    <source>
        <dbReference type="ARBA" id="ARBA00008750"/>
    </source>
</evidence>
<dbReference type="SUPFAM" id="SSF51735">
    <property type="entry name" value="NAD(P)-binding Rossmann-fold domains"/>
    <property type="match status" value="1"/>
</dbReference>
<feature type="domain" description="3-hydroxyacyl-CoA dehydrogenase C-terminal" evidence="13">
    <location>
        <begin position="499"/>
        <end position="593"/>
    </location>
</feature>
<dbReference type="Gene3D" id="1.10.1040.50">
    <property type="match status" value="1"/>
</dbReference>
<evidence type="ECO:0000313" key="15">
    <source>
        <dbReference type="EMBL" id="SEN06515.1"/>
    </source>
</evidence>
<evidence type="ECO:0000256" key="2">
    <source>
        <dbReference type="ARBA" id="ARBA00007005"/>
    </source>
</evidence>
<keyword evidence="5" id="KW-0276">Fatty acid metabolism</keyword>
<evidence type="ECO:0000256" key="9">
    <source>
        <dbReference type="ARBA" id="ARBA00023098"/>
    </source>
</evidence>
<dbReference type="Proteomes" id="UP000199459">
    <property type="component" value="Unassembled WGS sequence"/>
</dbReference>
<keyword evidence="10" id="KW-0456">Lyase</keyword>
<evidence type="ECO:0000313" key="16">
    <source>
        <dbReference type="Proteomes" id="UP000199459"/>
    </source>
</evidence>
<dbReference type="InterPro" id="IPR029045">
    <property type="entry name" value="ClpP/crotonase-like_dom_sf"/>
</dbReference>
<comment type="similarity">
    <text evidence="2">In the central section; belongs to the 3-hydroxyacyl-CoA dehydrogenase family.</text>
</comment>
<evidence type="ECO:0000256" key="10">
    <source>
        <dbReference type="ARBA" id="ARBA00023239"/>
    </source>
</evidence>
<dbReference type="GO" id="GO:0016509">
    <property type="term" value="F:long-chain (3S)-3-hydroxyacyl-CoA dehydrogenase (NAD+) activity"/>
    <property type="evidence" value="ECO:0007669"/>
    <property type="project" value="TreeGrafter"/>
</dbReference>
<comment type="catalytic activity">
    <reaction evidence="12">
        <text>a (3S)-3-hydroxyacyl-CoA + NAD(+) = a 3-oxoacyl-CoA + NADH + H(+)</text>
        <dbReference type="Rhea" id="RHEA:22432"/>
        <dbReference type="ChEBI" id="CHEBI:15378"/>
        <dbReference type="ChEBI" id="CHEBI:57318"/>
        <dbReference type="ChEBI" id="CHEBI:57540"/>
        <dbReference type="ChEBI" id="CHEBI:57945"/>
        <dbReference type="ChEBI" id="CHEBI:90726"/>
        <dbReference type="EC" id="1.1.1.35"/>
    </reaction>
</comment>
<dbReference type="InterPro" id="IPR050136">
    <property type="entry name" value="FA_oxidation_alpha_subunit"/>
</dbReference>
<name>A0A1H8DH46_9PROT</name>
<comment type="pathway">
    <text evidence="1">Lipid metabolism; fatty acid beta-oxidation.</text>
</comment>
<dbReference type="PROSITE" id="PS00067">
    <property type="entry name" value="3HCDH"/>
    <property type="match status" value="1"/>
</dbReference>
<evidence type="ECO:0000259" key="14">
    <source>
        <dbReference type="Pfam" id="PF02737"/>
    </source>
</evidence>
<reference evidence="15 16" key="1">
    <citation type="submission" date="2016-10" db="EMBL/GenBank/DDBJ databases">
        <authorList>
            <person name="de Groot N.N."/>
        </authorList>
    </citation>
    <scope>NUCLEOTIDE SEQUENCE [LARGE SCALE GENOMIC DNA]</scope>
    <source>
        <strain evidence="15 16">Nm22</strain>
    </source>
</reference>
<protein>
    <recommendedName>
        <fullName evidence="4">enoyl-CoA hydratase</fullName>
        <ecNumber evidence="4">4.2.1.17</ecNumber>
    </recommendedName>
</protein>
<dbReference type="SUPFAM" id="SSF52096">
    <property type="entry name" value="ClpP/crotonase"/>
    <property type="match status" value="1"/>
</dbReference>
<dbReference type="EMBL" id="FOCP01000007">
    <property type="protein sequence ID" value="SEN06515.1"/>
    <property type="molecule type" value="Genomic_DNA"/>
</dbReference>
<evidence type="ECO:0000256" key="1">
    <source>
        <dbReference type="ARBA" id="ARBA00005005"/>
    </source>
</evidence>
<sequence length="697" mass="77761">MKVDVLEHVENLNQYGPSYSSVKPNWLSRLDERSVLWLQLDKQDSSANTLSEDVLQELSEILDDIDNKPPTALVIGSAKSKGFCAGADIKSFESYDESEMANMLQRGHAVLDRLASLDIPTVAVIHGHCLGGGLELALACQQRIGVKNGLEMGFPEIRLGVHPGLGGTYRLTRLINPVTAMTMMLTGKSVYDRQTKSRGLVDDLVESRHVENAVRAVIEKGARKRRRKFSNFMLNTLAVRRFAAKKMRAESEKKAPSTYYPAPYALIDLWEKFGSSTHKMQAAEIQSFANLITNETARNLVRVFFLHQSLKNQVKARADIQHVHIIGAGSMGGEIAGWCAMQGLKVTLSDQQTEPVAKAVNNTGQLCRDKHKTGAETRDTLDRLVPDMRNDGLESADLIIEAVPEKIEIKKKLYQTIEPRMKANAILVTNTSSILIEKLTDSLRTPERFMGLHFFNPVSRMLMVEAIAHDNTSSDVVERMLAFTREIGKIPVQVASYPGFLVNRALTPYLLEAIVMLEEGIDKTRIDETAKNFGMPMGPVELIDQIGLDICIHVADMLADLLDKPMARIPDNVRKKAENGELGKKSGKGFYQWENGKIKRDKKSANKQETNTPDDHLTDRLILPMLDACVECHRLRIVNDPDHLDGAMIFATGFAPFRGGPIHYARTRGANEIVTTLEKLCQEHGERFKPDQGWQSL</sequence>
<dbReference type="Gene3D" id="3.40.50.720">
    <property type="entry name" value="NAD(P)-binding Rossmann-like Domain"/>
    <property type="match status" value="1"/>
</dbReference>
<feature type="domain" description="3-hydroxyacyl-CoA dehydrogenase NAD binding" evidence="14">
    <location>
        <begin position="322"/>
        <end position="495"/>
    </location>
</feature>
<keyword evidence="8" id="KW-0520">NAD</keyword>
<dbReference type="InterPro" id="IPR006176">
    <property type="entry name" value="3-OHacyl-CoA_DH_NAD-bd"/>
</dbReference>
<dbReference type="Pfam" id="PF02737">
    <property type="entry name" value="3HCDH_N"/>
    <property type="match status" value="1"/>
</dbReference>
<dbReference type="InterPro" id="IPR036291">
    <property type="entry name" value="NAD(P)-bd_dom_sf"/>
</dbReference>
<organism evidence="15 16">
    <name type="scientific">Nitrosomonas marina</name>
    <dbReference type="NCBI Taxonomy" id="917"/>
    <lineage>
        <taxon>Bacteria</taxon>
        <taxon>Pseudomonadati</taxon>
        <taxon>Pseudomonadota</taxon>
        <taxon>Betaproteobacteria</taxon>
        <taxon>Nitrosomonadales</taxon>
        <taxon>Nitrosomonadaceae</taxon>
        <taxon>Nitrosomonas</taxon>
    </lineage>
</organism>
<dbReference type="GO" id="GO:0070403">
    <property type="term" value="F:NAD+ binding"/>
    <property type="evidence" value="ECO:0007669"/>
    <property type="project" value="InterPro"/>
</dbReference>
<dbReference type="InterPro" id="IPR006180">
    <property type="entry name" value="3-OHacyl-CoA_DH_CS"/>
</dbReference>
<dbReference type="PANTHER" id="PTHR43612:SF3">
    <property type="entry name" value="TRIFUNCTIONAL ENZYME SUBUNIT ALPHA, MITOCHONDRIAL"/>
    <property type="match status" value="1"/>
</dbReference>
<evidence type="ECO:0000256" key="4">
    <source>
        <dbReference type="ARBA" id="ARBA00012076"/>
    </source>
</evidence>
<keyword evidence="7" id="KW-0560">Oxidoreductase</keyword>
<comment type="similarity">
    <text evidence="3">In the N-terminal section; belongs to the enoyl-CoA hydratase/isomerase family.</text>
</comment>
<gene>
    <name evidence="15" type="ORF">SAMN05216325_10710</name>
</gene>
<dbReference type="GO" id="GO:0004300">
    <property type="term" value="F:enoyl-CoA hydratase activity"/>
    <property type="evidence" value="ECO:0007669"/>
    <property type="project" value="UniProtKB-EC"/>
</dbReference>
<dbReference type="Gene3D" id="3.90.226.10">
    <property type="entry name" value="2-enoyl-CoA Hydratase, Chain A, domain 1"/>
    <property type="match status" value="1"/>
</dbReference>
<keyword evidence="6" id="KW-0442">Lipid degradation</keyword>
<evidence type="ECO:0000256" key="7">
    <source>
        <dbReference type="ARBA" id="ARBA00023002"/>
    </source>
</evidence>
<proteinExistence type="inferred from homology"/>